<dbReference type="Pfam" id="PF05754">
    <property type="entry name" value="DUF834"/>
    <property type="match status" value="1"/>
</dbReference>
<reference evidence="5" key="4">
    <citation type="journal article" date="2008" name="Nucleic Acids Res.">
        <title>The rice annotation project database (RAP-DB): 2008 update.</title>
        <authorList>
            <consortium name="The rice annotation project (RAP)"/>
        </authorList>
    </citation>
    <scope>GENOME REANNOTATION</scope>
    <source>
        <strain evidence="5">cv. Nipponbare</strain>
    </source>
</reference>
<evidence type="ECO:0000313" key="3">
    <source>
        <dbReference type="EMBL" id="BAD21931.1"/>
    </source>
</evidence>
<protein>
    <recommendedName>
        <fullName evidence="2">DUF834 domain-containing protein</fullName>
    </recommendedName>
</protein>
<reference evidence="5" key="3">
    <citation type="journal article" date="2005" name="Nature">
        <title>The map-based sequence of the rice genome.</title>
        <authorList>
            <consortium name="International rice genome sequencing project (IRGSP)"/>
            <person name="Matsumoto T."/>
            <person name="Wu J."/>
            <person name="Kanamori H."/>
            <person name="Katayose Y."/>
            <person name="Fujisawa M."/>
            <person name="Namiki N."/>
            <person name="Mizuno H."/>
            <person name="Yamamoto K."/>
            <person name="Antonio B.A."/>
            <person name="Baba T."/>
            <person name="Sakata K."/>
            <person name="Nagamura Y."/>
            <person name="Aoki H."/>
            <person name="Arikawa K."/>
            <person name="Arita K."/>
            <person name="Bito T."/>
            <person name="Chiden Y."/>
            <person name="Fujitsuka N."/>
            <person name="Fukunaka R."/>
            <person name="Hamada M."/>
            <person name="Harada C."/>
            <person name="Hayashi A."/>
            <person name="Hijishita S."/>
            <person name="Honda M."/>
            <person name="Hosokawa S."/>
            <person name="Ichikawa Y."/>
            <person name="Idonuma A."/>
            <person name="Iijima M."/>
            <person name="Ikeda M."/>
            <person name="Ikeno M."/>
            <person name="Ito K."/>
            <person name="Ito S."/>
            <person name="Ito T."/>
            <person name="Ito Y."/>
            <person name="Ito Y."/>
            <person name="Iwabuchi A."/>
            <person name="Kamiya K."/>
            <person name="Karasawa W."/>
            <person name="Kurita K."/>
            <person name="Katagiri S."/>
            <person name="Kikuta A."/>
            <person name="Kobayashi H."/>
            <person name="Kobayashi N."/>
            <person name="Machita K."/>
            <person name="Maehara T."/>
            <person name="Masukawa M."/>
            <person name="Mizubayashi T."/>
            <person name="Mukai Y."/>
            <person name="Nagasaki H."/>
            <person name="Nagata Y."/>
            <person name="Naito S."/>
            <person name="Nakashima M."/>
            <person name="Nakama Y."/>
            <person name="Nakamichi Y."/>
            <person name="Nakamura M."/>
            <person name="Meguro A."/>
            <person name="Negishi M."/>
            <person name="Ohta I."/>
            <person name="Ohta T."/>
            <person name="Okamoto M."/>
            <person name="Ono N."/>
            <person name="Saji S."/>
            <person name="Sakaguchi M."/>
            <person name="Sakai K."/>
            <person name="Shibata M."/>
            <person name="Shimokawa T."/>
            <person name="Song J."/>
            <person name="Takazaki Y."/>
            <person name="Terasawa K."/>
            <person name="Tsugane M."/>
            <person name="Tsuji K."/>
            <person name="Ueda S."/>
            <person name="Waki K."/>
            <person name="Yamagata H."/>
            <person name="Yamamoto M."/>
            <person name="Yamamoto S."/>
            <person name="Yamane H."/>
            <person name="Yoshiki S."/>
            <person name="Yoshihara R."/>
            <person name="Yukawa K."/>
            <person name="Zhong H."/>
            <person name="Yano M."/>
            <person name="Yuan Q."/>
            <person name="Ouyang S."/>
            <person name="Liu J."/>
            <person name="Jones K.M."/>
            <person name="Gansberger K."/>
            <person name="Moffat K."/>
            <person name="Hill J."/>
            <person name="Bera J."/>
            <person name="Fadrosh D."/>
            <person name="Jin S."/>
            <person name="Johri S."/>
            <person name="Kim M."/>
            <person name="Overton L."/>
            <person name="Reardon M."/>
            <person name="Tsitrin T."/>
            <person name="Vuong H."/>
            <person name="Weaver B."/>
            <person name="Ciecko A."/>
            <person name="Tallon L."/>
            <person name="Jackson J."/>
            <person name="Pai G."/>
            <person name="Aken S.V."/>
            <person name="Utterback T."/>
            <person name="Reidmuller S."/>
            <person name="Feldblyum T."/>
            <person name="Hsiao J."/>
            <person name="Zismann V."/>
            <person name="Iobst S."/>
            <person name="de Vazeille A.R."/>
            <person name="Buell C.R."/>
            <person name="Ying K."/>
            <person name="Li Y."/>
            <person name="Lu T."/>
            <person name="Huang Y."/>
            <person name="Zhao Q."/>
            <person name="Feng Q."/>
            <person name="Zhang L."/>
            <person name="Zhu J."/>
            <person name="Weng Q."/>
            <person name="Mu J."/>
            <person name="Lu Y."/>
            <person name="Fan D."/>
            <person name="Liu Y."/>
            <person name="Guan J."/>
            <person name="Zhang Y."/>
            <person name="Yu S."/>
            <person name="Liu X."/>
            <person name="Zhang Y."/>
            <person name="Hong G."/>
            <person name="Han B."/>
            <person name="Choisne N."/>
            <person name="Demange N."/>
            <person name="Orjeda G."/>
            <person name="Samain S."/>
            <person name="Cattolico L."/>
            <person name="Pelletier E."/>
            <person name="Couloux A."/>
            <person name="Segurens B."/>
            <person name="Wincker P."/>
            <person name="D'Hont A."/>
            <person name="Scarpelli C."/>
            <person name="Weissenbach J."/>
            <person name="Salanoubat M."/>
            <person name="Quetier F."/>
            <person name="Yu Y."/>
            <person name="Kim H.R."/>
            <person name="Rambo T."/>
            <person name="Currie J."/>
            <person name="Collura K."/>
            <person name="Luo M."/>
            <person name="Yang T."/>
            <person name="Ammiraju J.S.S."/>
            <person name="Engler F."/>
            <person name="Soderlund C."/>
            <person name="Wing R.A."/>
            <person name="Palmer L.E."/>
            <person name="de la Bastide M."/>
            <person name="Spiegel L."/>
            <person name="Nascimento L."/>
            <person name="Zutavern T."/>
            <person name="O'Shaughnessy A."/>
            <person name="Dike S."/>
            <person name="Dedhia N."/>
            <person name="Preston R."/>
            <person name="Balija V."/>
            <person name="McCombie W.R."/>
            <person name="Chow T."/>
            <person name="Chen H."/>
            <person name="Chung M."/>
            <person name="Chen C."/>
            <person name="Shaw J."/>
            <person name="Wu H."/>
            <person name="Hsiao K."/>
            <person name="Chao Y."/>
            <person name="Chu M."/>
            <person name="Cheng C."/>
            <person name="Hour A."/>
            <person name="Lee P."/>
            <person name="Lin S."/>
            <person name="Lin Y."/>
            <person name="Liou J."/>
            <person name="Liu S."/>
            <person name="Hsing Y."/>
            <person name="Raghuvanshi S."/>
            <person name="Mohanty A."/>
            <person name="Bharti A.K."/>
            <person name="Gaur A."/>
            <person name="Gupta V."/>
            <person name="Kumar D."/>
            <person name="Ravi V."/>
            <person name="Vij S."/>
            <person name="Kapur A."/>
            <person name="Khurana P."/>
            <person name="Khurana P."/>
            <person name="Khurana J.P."/>
            <person name="Tyagi A.K."/>
            <person name="Gaikwad K."/>
            <person name="Singh A."/>
            <person name="Dalal V."/>
            <person name="Srivastava S."/>
            <person name="Dixit A."/>
            <person name="Pal A.K."/>
            <person name="Ghazi I.A."/>
            <person name="Yadav M."/>
            <person name="Pandit A."/>
            <person name="Bhargava A."/>
            <person name="Sureshbabu K."/>
            <person name="Batra K."/>
            <person name="Sharma T.R."/>
            <person name="Mohapatra T."/>
            <person name="Singh N.K."/>
            <person name="Messing J."/>
            <person name="Nelson A.B."/>
            <person name="Fuks G."/>
            <person name="Kavchok S."/>
            <person name="Keizer G."/>
            <person name="Linton E."/>
            <person name="Llaca V."/>
            <person name="Song R."/>
            <person name="Tanyolac B."/>
            <person name="Young S."/>
            <person name="Ho-Il K."/>
            <person name="Hahn J.H."/>
            <person name="Sangsakoo G."/>
            <person name="Vanavichit A."/>
            <person name="de Mattos Luiz.A.T."/>
            <person name="Zimmer P.D."/>
            <person name="Malone G."/>
            <person name="Dellagostin O."/>
            <person name="de Oliveira A.C."/>
            <person name="Bevan M."/>
            <person name="Bancroft I."/>
            <person name="Minx P."/>
            <person name="Cordum H."/>
            <person name="Wilson R."/>
            <person name="Cheng Z."/>
            <person name="Jin W."/>
            <person name="Jiang J."/>
            <person name="Leong S.A."/>
            <person name="Iwama H."/>
            <person name="Gojobori T."/>
            <person name="Itoh T."/>
            <person name="Niimura Y."/>
            <person name="Fujii Y."/>
            <person name="Habara T."/>
            <person name="Sakai H."/>
            <person name="Sato Y."/>
            <person name="Wilson G."/>
            <person name="Kumar K."/>
            <person name="McCouch S."/>
            <person name="Juretic N."/>
            <person name="Hoen D."/>
            <person name="Wright S."/>
            <person name="Bruskiewich R."/>
            <person name="Bureau T."/>
            <person name="Miyao A."/>
            <person name="Hirochika H."/>
            <person name="Nishikawa T."/>
            <person name="Kadowaki K."/>
            <person name="Sugiura M."/>
            <person name="Burr B."/>
            <person name="Sasaki T."/>
        </authorList>
    </citation>
    <scope>NUCLEOTIDE SEQUENCE [LARGE SCALE GENOMIC DNA]</scope>
    <source>
        <strain evidence="5">cv. Nipponbare</strain>
    </source>
</reference>
<reference evidence="3" key="1">
    <citation type="submission" date="2002-03" db="EMBL/GenBank/DDBJ databases">
        <title>Oryza sativa nipponbare(GA3) genomic DNA, chromosome 2, PAC clone:P0519B12.</title>
        <authorList>
            <person name="Sasaki T."/>
            <person name="Matsumoto T."/>
            <person name="Yamamoto K."/>
        </authorList>
    </citation>
    <scope>NUCLEOTIDE SEQUENCE</scope>
</reference>
<feature type="region of interest" description="Disordered" evidence="1">
    <location>
        <begin position="144"/>
        <end position="204"/>
    </location>
</feature>
<accession>Q6K5Q5</accession>
<evidence type="ECO:0000313" key="5">
    <source>
        <dbReference type="Proteomes" id="UP000000763"/>
    </source>
</evidence>
<reference evidence="4" key="2">
    <citation type="submission" date="2002-05" db="EMBL/GenBank/DDBJ databases">
        <title>Oryza sativa nipponbare(GA3) genomic DNA, chromosome 2, PAC clone:P0527E02.</title>
        <authorList>
            <person name="Sasaki T."/>
            <person name="Matsumoto T."/>
            <person name="Katayose Y."/>
        </authorList>
    </citation>
    <scope>NUCLEOTIDE SEQUENCE</scope>
</reference>
<feature type="compositionally biased region" description="Basic and acidic residues" evidence="1">
    <location>
        <begin position="158"/>
        <end position="171"/>
    </location>
</feature>
<gene>
    <name evidence="3" type="ORF">P0519B12.14</name>
    <name evidence="4" type="ORF">P0527E02.54</name>
</gene>
<evidence type="ECO:0000259" key="2">
    <source>
        <dbReference type="Pfam" id="PF05754"/>
    </source>
</evidence>
<proteinExistence type="predicted"/>
<name>Q6K5Q5_ORYSJ</name>
<dbReference type="InterPro" id="IPR008552">
    <property type="entry name" value="DUF834"/>
</dbReference>
<dbReference type="Proteomes" id="UP000000763">
    <property type="component" value="Chromosome 2"/>
</dbReference>
<feature type="compositionally biased region" description="Basic residues" evidence="1">
    <location>
        <begin position="146"/>
        <end position="157"/>
    </location>
</feature>
<dbReference type="EMBL" id="AP004884">
    <property type="protein sequence ID" value="BAD21931.1"/>
    <property type="molecule type" value="Genomic_DNA"/>
</dbReference>
<dbReference type="AlphaFoldDB" id="Q6K5Q5"/>
<sequence>MEGRTRTATAWRTRRWPSRATTTTGATAAHSWTNGGDVSAIFGEEKPMAGLHLAPANPMESTATEGDDGRRRTARLKMEQIGFTVTTVLRWLASSPRWLPGFSSLLRCRQWIRRGPATTESTAKLCRRSKHGNGSAFTVTATSGGVRRKRTGGRGRALHCEAEEGGGADRRRPGRRRMAAGAAAGGGERESAGRAIPATAEDGT</sequence>
<evidence type="ECO:0000256" key="1">
    <source>
        <dbReference type="SAM" id="MobiDB-lite"/>
    </source>
</evidence>
<organism evidence="4 5">
    <name type="scientific">Oryza sativa subsp. japonica</name>
    <name type="common">Rice</name>
    <dbReference type="NCBI Taxonomy" id="39947"/>
    <lineage>
        <taxon>Eukaryota</taxon>
        <taxon>Viridiplantae</taxon>
        <taxon>Streptophyta</taxon>
        <taxon>Embryophyta</taxon>
        <taxon>Tracheophyta</taxon>
        <taxon>Spermatophyta</taxon>
        <taxon>Magnoliopsida</taxon>
        <taxon>Liliopsida</taxon>
        <taxon>Poales</taxon>
        <taxon>Poaceae</taxon>
        <taxon>BOP clade</taxon>
        <taxon>Oryzoideae</taxon>
        <taxon>Oryzeae</taxon>
        <taxon>Oryzinae</taxon>
        <taxon>Oryza</taxon>
        <taxon>Oryza sativa</taxon>
    </lineage>
</organism>
<evidence type="ECO:0000313" key="4">
    <source>
        <dbReference type="EMBL" id="BAD22070.1"/>
    </source>
</evidence>
<dbReference type="EMBL" id="AP005316">
    <property type="protein sequence ID" value="BAD22070.1"/>
    <property type="molecule type" value="Genomic_DNA"/>
</dbReference>
<feature type="domain" description="DUF834" evidence="2">
    <location>
        <begin position="34"/>
        <end position="70"/>
    </location>
</feature>